<dbReference type="EMBL" id="SFCC01000002">
    <property type="protein sequence ID" value="RZQ65106.1"/>
    <property type="molecule type" value="Genomic_DNA"/>
</dbReference>
<evidence type="ECO:0000313" key="4">
    <source>
        <dbReference type="EMBL" id="RZQ65106.1"/>
    </source>
</evidence>
<evidence type="ECO:0000256" key="1">
    <source>
        <dbReference type="ARBA" id="ARBA00022679"/>
    </source>
</evidence>
<dbReference type="SMART" id="SM00347">
    <property type="entry name" value="HTH_MARR"/>
    <property type="match status" value="1"/>
</dbReference>
<dbReference type="Pfam" id="PF12802">
    <property type="entry name" value="MarR_2"/>
    <property type="match status" value="1"/>
</dbReference>
<protein>
    <submittedName>
        <fullName evidence="4">MarR family transcriptional regulator</fullName>
    </submittedName>
</protein>
<dbReference type="InterPro" id="IPR016181">
    <property type="entry name" value="Acyl_CoA_acyltransferase"/>
</dbReference>
<dbReference type="SUPFAM" id="SSF46785">
    <property type="entry name" value="Winged helix' DNA-binding domain"/>
    <property type="match status" value="1"/>
</dbReference>
<dbReference type="SUPFAM" id="SSF55729">
    <property type="entry name" value="Acyl-CoA N-acyltransferases (Nat)"/>
    <property type="match status" value="1"/>
</dbReference>
<dbReference type="RefSeq" id="WP_130473893.1">
    <property type="nucleotide sequence ID" value="NZ_SFCC01000002.1"/>
</dbReference>
<sequence length="312" mass="35262">MNNVDLAERVSTVRAFNRLYTGVIGVLDEGPADAEYSLSEARVLFELSRRDRTPVPDLRKRLDLDPGYASRLLGRLESRGLVARSRCADDGRRQVVELTEHGRAAFRILDQRSVSNISSLLGRFDEDQQQRLLRAMATITDVVAGREERPTLVLRPPRPGDLGWVVQRHGDIYAREYGWDAGFEAMVAKIVADYVEQHDPRREAVWIAELDGERVGSIACVRGSDEQTAKLRLLLVEPTARGYGVGRRLVTECVEFARSHGYTAMELLTVDLLAAARKLYQDAGFQLIDQNPSDDFGHRLVWQTWRLEFPPC</sequence>
<organism evidence="4 5">
    <name type="scientific">Amycolatopsis suaedae</name>
    <dbReference type="NCBI Taxonomy" id="2510978"/>
    <lineage>
        <taxon>Bacteria</taxon>
        <taxon>Bacillati</taxon>
        <taxon>Actinomycetota</taxon>
        <taxon>Actinomycetes</taxon>
        <taxon>Pseudonocardiales</taxon>
        <taxon>Pseudonocardiaceae</taxon>
        <taxon>Amycolatopsis</taxon>
    </lineage>
</organism>
<dbReference type="Proteomes" id="UP000292003">
    <property type="component" value="Unassembled WGS sequence"/>
</dbReference>
<feature type="domain" description="HTH marR-type" evidence="2">
    <location>
        <begin position="1"/>
        <end position="141"/>
    </location>
</feature>
<dbReference type="GO" id="GO:0008080">
    <property type="term" value="F:N-acetyltransferase activity"/>
    <property type="evidence" value="ECO:0007669"/>
    <property type="project" value="InterPro"/>
</dbReference>
<dbReference type="CDD" id="cd00090">
    <property type="entry name" value="HTH_ARSR"/>
    <property type="match status" value="1"/>
</dbReference>
<dbReference type="OrthoDB" id="273614at2"/>
<dbReference type="InterPro" id="IPR050769">
    <property type="entry name" value="NAT_camello-type"/>
</dbReference>
<gene>
    <name evidence="4" type="ORF">EWH70_04195</name>
</gene>
<comment type="caution">
    <text evidence="4">The sequence shown here is derived from an EMBL/GenBank/DDBJ whole genome shotgun (WGS) entry which is preliminary data.</text>
</comment>
<name>A0A4Q7JDI5_9PSEU</name>
<reference evidence="4 5" key="1">
    <citation type="submission" date="2019-02" db="EMBL/GenBank/DDBJ databases">
        <title>Draft genome sequence of Amycolatopsis sp. 8-3EHSu isolated from roots of Suaeda maritima.</title>
        <authorList>
            <person name="Duangmal K."/>
            <person name="Chantavorakit T."/>
        </authorList>
    </citation>
    <scope>NUCLEOTIDE SEQUENCE [LARGE SCALE GENOMIC DNA]</scope>
    <source>
        <strain evidence="4 5">8-3EHSu</strain>
    </source>
</reference>
<dbReference type="InterPro" id="IPR036390">
    <property type="entry name" value="WH_DNA-bd_sf"/>
</dbReference>
<evidence type="ECO:0000313" key="5">
    <source>
        <dbReference type="Proteomes" id="UP000292003"/>
    </source>
</evidence>
<dbReference type="Gene3D" id="1.10.10.10">
    <property type="entry name" value="Winged helix-like DNA-binding domain superfamily/Winged helix DNA-binding domain"/>
    <property type="match status" value="1"/>
</dbReference>
<dbReference type="CDD" id="cd04301">
    <property type="entry name" value="NAT_SF"/>
    <property type="match status" value="1"/>
</dbReference>
<keyword evidence="1" id="KW-0808">Transferase</keyword>
<dbReference type="AlphaFoldDB" id="A0A4Q7JDI5"/>
<dbReference type="InterPro" id="IPR000182">
    <property type="entry name" value="GNAT_dom"/>
</dbReference>
<dbReference type="Gene3D" id="3.40.630.30">
    <property type="match status" value="1"/>
</dbReference>
<keyword evidence="5" id="KW-1185">Reference proteome</keyword>
<dbReference type="PANTHER" id="PTHR13947:SF37">
    <property type="entry name" value="LD18367P"/>
    <property type="match status" value="1"/>
</dbReference>
<evidence type="ECO:0000259" key="2">
    <source>
        <dbReference type="PROSITE" id="PS50995"/>
    </source>
</evidence>
<dbReference type="GO" id="GO:0003700">
    <property type="term" value="F:DNA-binding transcription factor activity"/>
    <property type="evidence" value="ECO:0007669"/>
    <property type="project" value="InterPro"/>
</dbReference>
<dbReference type="PROSITE" id="PS50995">
    <property type="entry name" value="HTH_MARR_2"/>
    <property type="match status" value="1"/>
</dbReference>
<dbReference type="PANTHER" id="PTHR13947">
    <property type="entry name" value="GNAT FAMILY N-ACETYLTRANSFERASE"/>
    <property type="match status" value="1"/>
</dbReference>
<dbReference type="InterPro" id="IPR036388">
    <property type="entry name" value="WH-like_DNA-bd_sf"/>
</dbReference>
<dbReference type="Pfam" id="PF00583">
    <property type="entry name" value="Acetyltransf_1"/>
    <property type="match status" value="1"/>
</dbReference>
<evidence type="ECO:0000259" key="3">
    <source>
        <dbReference type="PROSITE" id="PS51186"/>
    </source>
</evidence>
<dbReference type="InterPro" id="IPR011991">
    <property type="entry name" value="ArsR-like_HTH"/>
</dbReference>
<dbReference type="InterPro" id="IPR000835">
    <property type="entry name" value="HTH_MarR-typ"/>
</dbReference>
<feature type="domain" description="N-acetyltransferase" evidence="3">
    <location>
        <begin position="152"/>
        <end position="306"/>
    </location>
</feature>
<proteinExistence type="predicted"/>
<dbReference type="PROSITE" id="PS51186">
    <property type="entry name" value="GNAT"/>
    <property type="match status" value="1"/>
</dbReference>
<accession>A0A4Q7JDI5</accession>